<dbReference type="Gramene" id="rna7183">
    <property type="protein sequence ID" value="RHN71570.1"/>
    <property type="gene ID" value="gene7183"/>
</dbReference>
<dbReference type="EMBL" id="PSQE01000002">
    <property type="protein sequence ID" value="RHN71570.1"/>
    <property type="molecule type" value="Genomic_DNA"/>
</dbReference>
<gene>
    <name evidence="2" type="ORF">MtrunA17_Chr2g0278281</name>
</gene>
<evidence type="ECO:0000259" key="1">
    <source>
        <dbReference type="Pfam" id="PF13456"/>
    </source>
</evidence>
<name>A0A396J173_MEDTR</name>
<sequence length="128" mass="14794">MCFAENTGHENAYFAELSGAMRAIELAKLHNWQSLWLESDSALVVNAFKNISQVPWKLRNRWENCILATRNMNFIVSHVFREGNECADMLANIGLSLNCLTIWLELPDCIKSIFIKNKLGWPNNRFVY</sequence>
<proteinExistence type="predicted"/>
<dbReference type="SUPFAM" id="SSF53098">
    <property type="entry name" value="Ribonuclease H-like"/>
    <property type="match status" value="1"/>
</dbReference>
<dbReference type="InterPro" id="IPR036397">
    <property type="entry name" value="RNaseH_sf"/>
</dbReference>
<dbReference type="InterPro" id="IPR044730">
    <property type="entry name" value="RNase_H-like_dom_plant"/>
</dbReference>
<dbReference type="InterPro" id="IPR002156">
    <property type="entry name" value="RNaseH_domain"/>
</dbReference>
<reference evidence="2" key="1">
    <citation type="journal article" date="2018" name="Nat. Plants">
        <title>Whole-genome landscape of Medicago truncatula symbiotic genes.</title>
        <authorList>
            <person name="Pecrix Y."/>
            <person name="Gamas P."/>
            <person name="Carrere S."/>
        </authorList>
    </citation>
    <scope>NUCLEOTIDE SEQUENCE</scope>
    <source>
        <tissue evidence="2">Leaves</tissue>
    </source>
</reference>
<evidence type="ECO:0000313" key="2">
    <source>
        <dbReference type="EMBL" id="RHN71570.1"/>
    </source>
</evidence>
<dbReference type="CDD" id="cd06222">
    <property type="entry name" value="RNase_H_like"/>
    <property type="match status" value="1"/>
</dbReference>
<dbReference type="Pfam" id="PF13456">
    <property type="entry name" value="RVT_3"/>
    <property type="match status" value="1"/>
</dbReference>
<protein>
    <submittedName>
        <fullName evidence="2">Putative ribonuclease H-like domain-containing protein</fullName>
    </submittedName>
</protein>
<feature type="domain" description="RNase H type-1" evidence="1">
    <location>
        <begin position="4"/>
        <end position="92"/>
    </location>
</feature>
<dbReference type="Gene3D" id="3.30.420.10">
    <property type="entry name" value="Ribonuclease H-like superfamily/Ribonuclease H"/>
    <property type="match status" value="1"/>
</dbReference>
<dbReference type="GO" id="GO:0004523">
    <property type="term" value="F:RNA-DNA hybrid ribonuclease activity"/>
    <property type="evidence" value="ECO:0007669"/>
    <property type="project" value="InterPro"/>
</dbReference>
<dbReference type="GO" id="GO:0003676">
    <property type="term" value="F:nucleic acid binding"/>
    <property type="evidence" value="ECO:0007669"/>
    <property type="project" value="InterPro"/>
</dbReference>
<dbReference type="PANTHER" id="PTHR47723:SF23">
    <property type="entry name" value="REVERSE TRANSCRIPTASE-LIKE PROTEIN"/>
    <property type="match status" value="1"/>
</dbReference>
<comment type="caution">
    <text evidence="2">The sequence shown here is derived from an EMBL/GenBank/DDBJ whole genome shotgun (WGS) entry which is preliminary data.</text>
</comment>
<dbReference type="AlphaFoldDB" id="A0A396J173"/>
<dbReference type="PANTHER" id="PTHR47723">
    <property type="entry name" value="OS05G0353850 PROTEIN"/>
    <property type="match status" value="1"/>
</dbReference>
<organism evidence="2">
    <name type="scientific">Medicago truncatula</name>
    <name type="common">Barrel medic</name>
    <name type="synonym">Medicago tribuloides</name>
    <dbReference type="NCBI Taxonomy" id="3880"/>
    <lineage>
        <taxon>Eukaryota</taxon>
        <taxon>Viridiplantae</taxon>
        <taxon>Streptophyta</taxon>
        <taxon>Embryophyta</taxon>
        <taxon>Tracheophyta</taxon>
        <taxon>Spermatophyta</taxon>
        <taxon>Magnoliopsida</taxon>
        <taxon>eudicotyledons</taxon>
        <taxon>Gunneridae</taxon>
        <taxon>Pentapetalae</taxon>
        <taxon>rosids</taxon>
        <taxon>fabids</taxon>
        <taxon>Fabales</taxon>
        <taxon>Fabaceae</taxon>
        <taxon>Papilionoideae</taxon>
        <taxon>50 kb inversion clade</taxon>
        <taxon>NPAAA clade</taxon>
        <taxon>Hologalegina</taxon>
        <taxon>IRL clade</taxon>
        <taxon>Trifolieae</taxon>
        <taxon>Medicago</taxon>
    </lineage>
</organism>
<dbReference type="Proteomes" id="UP000265566">
    <property type="component" value="Chromosome 2"/>
</dbReference>
<dbReference type="InterPro" id="IPR053151">
    <property type="entry name" value="RNase_H-like"/>
</dbReference>
<accession>A0A396J173</accession>
<dbReference type="InterPro" id="IPR012337">
    <property type="entry name" value="RNaseH-like_sf"/>
</dbReference>